<dbReference type="EMBL" id="CP071410">
    <property type="protein sequence ID" value="QSW37823.1"/>
    <property type="molecule type" value="Genomic_DNA"/>
</dbReference>
<evidence type="ECO:0000256" key="1">
    <source>
        <dbReference type="ARBA" id="ARBA00008553"/>
    </source>
</evidence>
<dbReference type="GO" id="GO:0003735">
    <property type="term" value="F:structural constituent of ribosome"/>
    <property type="evidence" value="ECO:0007669"/>
    <property type="project" value="InterPro"/>
</dbReference>
<dbReference type="Pfam" id="PF00281">
    <property type="entry name" value="Ribosomal_L5"/>
    <property type="match status" value="1"/>
</dbReference>
<protein>
    <recommendedName>
        <fullName evidence="4">50S ribosomal protein L5</fullName>
    </recommendedName>
</protein>
<dbReference type="GO" id="GO:0006412">
    <property type="term" value="P:translation"/>
    <property type="evidence" value="ECO:0007669"/>
    <property type="project" value="InterPro"/>
</dbReference>
<dbReference type="InterPro" id="IPR031309">
    <property type="entry name" value="Ribosomal_uL5_C"/>
</dbReference>
<dbReference type="GO" id="GO:0005840">
    <property type="term" value="C:ribosome"/>
    <property type="evidence" value="ECO:0007669"/>
    <property type="project" value="UniProtKB-KW"/>
</dbReference>
<dbReference type="SUPFAM" id="SSF55282">
    <property type="entry name" value="RL5-like"/>
    <property type="match status" value="1"/>
</dbReference>
<evidence type="ECO:0000313" key="9">
    <source>
        <dbReference type="Proteomes" id="UP000663602"/>
    </source>
</evidence>
<evidence type="ECO:0000313" key="8">
    <source>
        <dbReference type="EMBL" id="QSW37823.1"/>
    </source>
</evidence>
<dbReference type="Pfam" id="PF00673">
    <property type="entry name" value="Ribosomal_L5_C"/>
    <property type="match status" value="1"/>
</dbReference>
<feature type="domain" description="Large ribosomal subunit protein uL5 C-terminal" evidence="7">
    <location>
        <begin position="78"/>
        <end position="169"/>
    </location>
</feature>
<dbReference type="InterPro" id="IPR031310">
    <property type="entry name" value="Ribosomal_uL5_N"/>
</dbReference>
<feature type="domain" description="Large ribosomal subunit protein uL5 N-terminal" evidence="6">
    <location>
        <begin position="15"/>
        <end position="71"/>
    </location>
</feature>
<accession>A0A975AEH9</accession>
<sequence>MTTLNTLKNIPTAQNPHTHSYILKVTINCSIGNKSNNYNYIQQLQYELTRITLQKPILIKTKQSIANFNIRKNTINSLKVTLRHKQALNFINKFINIAVPRIKDFRGFKTTTVDHAGNFNFGIKDYSIFPEIFLNPKTQILTGLNINITIKTPCRTGSFKLLTQLGFPFI</sequence>
<dbReference type="Gene3D" id="3.30.1440.10">
    <property type="match status" value="1"/>
</dbReference>
<organism evidence="8 9">
    <name type="scientific">Candidatus Vidania fulgoroideorum</name>
    <dbReference type="NCBI Taxonomy" id="881286"/>
    <lineage>
        <taxon>Bacteria</taxon>
        <taxon>Pseudomonadati</taxon>
        <taxon>Pseudomonadota</taxon>
        <taxon>Betaproteobacteria</taxon>
        <taxon>Candidatus Vidania</taxon>
    </lineage>
</organism>
<reference evidence="8" key="2">
    <citation type="submission" date="2021-03" db="EMBL/GenBank/DDBJ databases">
        <title>Alternative transmission patterns in independently acquired nutritional co-symbionts of Dictyopharidae planthoppers.</title>
        <authorList>
            <person name="Michalik A."/>
            <person name="Lukasik P."/>
        </authorList>
    </citation>
    <scope>NUCLEOTIDE SEQUENCE</scope>
    <source>
        <strain evidence="8">DICMUL</strain>
    </source>
</reference>
<name>A0A975AEH9_9PROT</name>
<proteinExistence type="inferred from homology"/>
<dbReference type="Proteomes" id="UP000663602">
    <property type="component" value="Chromosome"/>
</dbReference>
<dbReference type="AlphaFoldDB" id="A0A975AEH9"/>
<evidence type="ECO:0000256" key="2">
    <source>
        <dbReference type="ARBA" id="ARBA00022980"/>
    </source>
</evidence>
<reference evidence="8" key="1">
    <citation type="submission" date="2021-02" db="EMBL/GenBank/DDBJ databases">
        <authorList>
            <person name="Franco D."/>
        </authorList>
    </citation>
    <scope>NUCLEOTIDE SEQUENCE</scope>
    <source>
        <strain evidence="8">DICMUL</strain>
    </source>
</reference>
<dbReference type="GO" id="GO:1990904">
    <property type="term" value="C:ribonucleoprotein complex"/>
    <property type="evidence" value="ECO:0007669"/>
    <property type="project" value="UniProtKB-KW"/>
</dbReference>
<comment type="similarity">
    <text evidence="1 5">Belongs to the universal ribosomal protein uL5 family.</text>
</comment>
<keyword evidence="2 5" id="KW-0689">Ribosomal protein</keyword>
<evidence type="ECO:0000256" key="4">
    <source>
        <dbReference type="ARBA" id="ARBA00035461"/>
    </source>
</evidence>
<dbReference type="PIRSF" id="PIRSF002161">
    <property type="entry name" value="Ribosomal_L5"/>
    <property type="match status" value="1"/>
</dbReference>
<evidence type="ECO:0000259" key="7">
    <source>
        <dbReference type="Pfam" id="PF00673"/>
    </source>
</evidence>
<evidence type="ECO:0000256" key="3">
    <source>
        <dbReference type="ARBA" id="ARBA00023274"/>
    </source>
</evidence>
<dbReference type="PANTHER" id="PTHR11994">
    <property type="entry name" value="60S RIBOSOMAL PROTEIN L11-RELATED"/>
    <property type="match status" value="1"/>
</dbReference>
<dbReference type="InterPro" id="IPR002132">
    <property type="entry name" value="Ribosomal_uL5"/>
</dbReference>
<dbReference type="InterPro" id="IPR022803">
    <property type="entry name" value="Ribosomal_uL5_dom_sf"/>
</dbReference>
<gene>
    <name evidence="8" type="primary">rplE</name>
    <name evidence="8" type="ORF">JSR02_00745</name>
</gene>
<evidence type="ECO:0000256" key="5">
    <source>
        <dbReference type="RuleBase" id="RU003930"/>
    </source>
</evidence>
<keyword evidence="3 5" id="KW-0687">Ribonucleoprotein</keyword>
<evidence type="ECO:0000259" key="6">
    <source>
        <dbReference type="Pfam" id="PF00281"/>
    </source>
</evidence>